<reference evidence="2" key="1">
    <citation type="journal article" date="2021" name="Proc. Natl. Acad. Sci. U.S.A.">
        <title>A Catalog of Tens of Thousands of Viruses from Human Metagenomes Reveals Hidden Associations with Chronic Diseases.</title>
        <authorList>
            <person name="Tisza M.J."/>
            <person name="Buck C.B."/>
        </authorList>
    </citation>
    <scope>NUCLEOTIDE SEQUENCE</scope>
    <source>
        <strain evidence="2">CtSH72</strain>
    </source>
</reference>
<accession>A0A8S5QNY9</accession>
<sequence length="231" mass="24633">MIPDIDEALSHFDVRSEYTKQMGEALALKMDGAVLAEAAKMVVANKENLTGLGKGEIITKKIAAADIGVTEAEGKALVQELLEIKAKMSNNYVPESERYVFMTPTARTALIASLVAINRDYGGVATITDANILRIAGFDIIECPHLTMGGAAANDGLLQGEGHVFPAAYKDKCAFIAMHKSAVGTVKLRDLKLERARRAEYQADMLAASYAVGHGGLRPEAAYMGCIEASA</sequence>
<evidence type="ECO:0000259" key="1">
    <source>
        <dbReference type="Pfam" id="PF21703"/>
    </source>
</evidence>
<proteinExistence type="predicted"/>
<feature type="domain" description="Capsid Gp10A/Gp10B-like" evidence="1">
    <location>
        <begin position="1"/>
        <end position="222"/>
    </location>
</feature>
<organism evidence="2">
    <name type="scientific">Caudovirales sp. ctSH72</name>
    <dbReference type="NCBI Taxonomy" id="2826773"/>
    <lineage>
        <taxon>Viruses</taxon>
        <taxon>Duplodnaviria</taxon>
        <taxon>Heunggongvirae</taxon>
        <taxon>Uroviricota</taxon>
        <taxon>Caudoviricetes</taxon>
    </lineage>
</organism>
<dbReference type="Pfam" id="PF21703">
    <property type="entry name" value="Gp10A-like"/>
    <property type="match status" value="1"/>
</dbReference>
<name>A0A8S5QNY9_9CAUD</name>
<protein>
    <submittedName>
        <fullName evidence="2">Major capsid protein</fullName>
    </submittedName>
</protein>
<dbReference type="EMBL" id="BK015697">
    <property type="protein sequence ID" value="DAE20523.1"/>
    <property type="molecule type" value="Genomic_DNA"/>
</dbReference>
<evidence type="ECO:0000313" key="2">
    <source>
        <dbReference type="EMBL" id="DAE20523.1"/>
    </source>
</evidence>
<dbReference type="InterPro" id="IPR049301">
    <property type="entry name" value="Capsid_Gp10A/Gp10B-like_dom"/>
</dbReference>